<keyword evidence="1" id="KW-0812">Transmembrane</keyword>
<protein>
    <recommendedName>
        <fullName evidence="4">Transmembrane protein</fullName>
    </recommendedName>
</protein>
<dbReference type="EMBL" id="CAWUPB010000905">
    <property type="protein sequence ID" value="CAK7329024.1"/>
    <property type="molecule type" value="Genomic_DNA"/>
</dbReference>
<evidence type="ECO:0008006" key="4">
    <source>
        <dbReference type="Google" id="ProtNLM"/>
    </source>
</evidence>
<keyword evidence="1" id="KW-1133">Transmembrane helix</keyword>
<keyword evidence="3" id="KW-1185">Reference proteome</keyword>
<sequence>MIFYWYGISLTGIGFRMVKVVVLGIVALVFDQGVAVVLGGSGYGVWSKFDYGFRERRYSSSLAVHGKEDGAVIAWVEDDSVMVWVWEVLSEEDGSRWLGG</sequence>
<name>A0AAV1R894_9ROSI</name>
<evidence type="ECO:0000313" key="3">
    <source>
        <dbReference type="Proteomes" id="UP001314170"/>
    </source>
</evidence>
<accession>A0AAV1R894</accession>
<dbReference type="Proteomes" id="UP001314170">
    <property type="component" value="Unassembled WGS sequence"/>
</dbReference>
<comment type="caution">
    <text evidence="2">The sequence shown here is derived from an EMBL/GenBank/DDBJ whole genome shotgun (WGS) entry which is preliminary data.</text>
</comment>
<reference evidence="2 3" key="1">
    <citation type="submission" date="2024-01" db="EMBL/GenBank/DDBJ databases">
        <authorList>
            <person name="Waweru B."/>
        </authorList>
    </citation>
    <scope>NUCLEOTIDE SEQUENCE [LARGE SCALE GENOMIC DNA]</scope>
</reference>
<feature type="transmembrane region" description="Helical" evidence="1">
    <location>
        <begin position="20"/>
        <end position="46"/>
    </location>
</feature>
<dbReference type="AlphaFoldDB" id="A0AAV1R894"/>
<evidence type="ECO:0000256" key="1">
    <source>
        <dbReference type="SAM" id="Phobius"/>
    </source>
</evidence>
<gene>
    <name evidence="2" type="ORF">DCAF_LOCUS6772</name>
</gene>
<proteinExistence type="predicted"/>
<evidence type="ECO:0000313" key="2">
    <source>
        <dbReference type="EMBL" id="CAK7329024.1"/>
    </source>
</evidence>
<keyword evidence="1" id="KW-0472">Membrane</keyword>
<organism evidence="2 3">
    <name type="scientific">Dovyalis caffra</name>
    <dbReference type="NCBI Taxonomy" id="77055"/>
    <lineage>
        <taxon>Eukaryota</taxon>
        <taxon>Viridiplantae</taxon>
        <taxon>Streptophyta</taxon>
        <taxon>Embryophyta</taxon>
        <taxon>Tracheophyta</taxon>
        <taxon>Spermatophyta</taxon>
        <taxon>Magnoliopsida</taxon>
        <taxon>eudicotyledons</taxon>
        <taxon>Gunneridae</taxon>
        <taxon>Pentapetalae</taxon>
        <taxon>rosids</taxon>
        <taxon>fabids</taxon>
        <taxon>Malpighiales</taxon>
        <taxon>Salicaceae</taxon>
        <taxon>Flacourtieae</taxon>
        <taxon>Dovyalis</taxon>
    </lineage>
</organism>